<gene>
    <name evidence="2" type="ORF">ISM_07590</name>
</gene>
<evidence type="ECO:0000313" key="2">
    <source>
        <dbReference type="EMBL" id="EAP78141.1"/>
    </source>
</evidence>
<dbReference type="eggNOG" id="COG2189">
    <property type="taxonomic scope" value="Bacteria"/>
</dbReference>
<protein>
    <submittedName>
        <fullName evidence="2">Adenine specific DNA methylase Mod</fullName>
    </submittedName>
</protein>
<dbReference type="AlphaFoldDB" id="A3SLB0"/>
<keyword evidence="3" id="KW-1185">Reference proteome</keyword>
<dbReference type="GO" id="GO:0032259">
    <property type="term" value="P:methylation"/>
    <property type="evidence" value="ECO:0007669"/>
    <property type="project" value="UniProtKB-KW"/>
</dbReference>
<accession>A3SLB0</accession>
<comment type="caution">
    <text evidence="2">The sequence shown here is derived from an EMBL/GenBank/DDBJ whole genome shotgun (WGS) entry which is preliminary data.</text>
</comment>
<evidence type="ECO:0000313" key="3">
    <source>
        <dbReference type="Proteomes" id="UP000005954"/>
    </source>
</evidence>
<dbReference type="Proteomes" id="UP000005954">
    <property type="component" value="Unassembled WGS sequence"/>
</dbReference>
<organism evidence="2 3">
    <name type="scientific">Roseovarius nubinhibens (strain ATCC BAA-591 / DSM 15170 / ISM)</name>
    <dbReference type="NCBI Taxonomy" id="89187"/>
    <lineage>
        <taxon>Bacteria</taxon>
        <taxon>Pseudomonadati</taxon>
        <taxon>Pseudomonadota</taxon>
        <taxon>Alphaproteobacteria</taxon>
        <taxon>Rhodobacterales</taxon>
        <taxon>Roseobacteraceae</taxon>
        <taxon>Roseovarius</taxon>
    </lineage>
</organism>
<feature type="region of interest" description="Disordered" evidence="1">
    <location>
        <begin position="173"/>
        <end position="193"/>
    </location>
</feature>
<keyword evidence="2" id="KW-0808">Transferase</keyword>
<feature type="compositionally biased region" description="Acidic residues" evidence="1">
    <location>
        <begin position="179"/>
        <end position="193"/>
    </location>
</feature>
<dbReference type="HOGENOM" id="CLU_1282297_0_0_5"/>
<evidence type="ECO:0000256" key="1">
    <source>
        <dbReference type="SAM" id="MobiDB-lite"/>
    </source>
</evidence>
<dbReference type="GO" id="GO:0008168">
    <property type="term" value="F:methyltransferase activity"/>
    <property type="evidence" value="ECO:0007669"/>
    <property type="project" value="UniProtKB-KW"/>
</dbReference>
<dbReference type="STRING" id="89187.ISM_07590"/>
<name>A3SLB0_ROSNI</name>
<proteinExistence type="predicted"/>
<dbReference type="EMBL" id="AALY01000001">
    <property type="protein sequence ID" value="EAP78141.1"/>
    <property type="molecule type" value="Genomic_DNA"/>
</dbReference>
<keyword evidence="2" id="KW-0489">Methyltransferase</keyword>
<sequence length="193" mass="22063">MGRRWIMVELGEHAESHIVPRLKKVIDGQDPSGITENVGWQGGGGYRYFRLAPSLLQKDQWGQHVISKDYKPEMLAEAVCKLMGFTYAPSQNHFWQHGHSTENDFIYVTTQRLTYDALRKLSHEVGERRTLLVCCRAHDENTFDNLTVRKIPHAVMAKCEWGRDDYSLNIQEASAEPITEGDLDEDDTVEAAE</sequence>
<reference evidence="2 3" key="1">
    <citation type="submission" date="2005-12" db="EMBL/GenBank/DDBJ databases">
        <authorList>
            <person name="Moran M.A."/>
            <person name="Ferriera S."/>
            <person name="Johnson J."/>
            <person name="Kravitz S."/>
            <person name="Halpern A."/>
            <person name="Remington K."/>
            <person name="Beeson K."/>
            <person name="Tran B."/>
            <person name="Rogers Y.-H."/>
            <person name="Friedman R."/>
            <person name="Venter J.C."/>
        </authorList>
    </citation>
    <scope>NUCLEOTIDE SEQUENCE [LARGE SCALE GENOMIC DNA]</scope>
    <source>
        <strain evidence="3">ATCC BAA-591 / DSM 15170 / ISM</strain>
    </source>
</reference>